<name>K6YJQ5_9ALTE</name>
<organism evidence="1 2">
    <name type="scientific">Aliiglaciecola lipolytica E3</name>
    <dbReference type="NCBI Taxonomy" id="1127673"/>
    <lineage>
        <taxon>Bacteria</taxon>
        <taxon>Pseudomonadati</taxon>
        <taxon>Pseudomonadota</taxon>
        <taxon>Gammaproteobacteria</taxon>
        <taxon>Alteromonadales</taxon>
        <taxon>Alteromonadaceae</taxon>
        <taxon>Aliiglaciecola</taxon>
    </lineage>
</organism>
<comment type="caution">
    <text evidence="1">The sequence shown here is derived from an EMBL/GenBank/DDBJ whole genome shotgun (WGS) entry which is preliminary data.</text>
</comment>
<proteinExistence type="predicted"/>
<evidence type="ECO:0000313" key="2">
    <source>
        <dbReference type="Proteomes" id="UP000006334"/>
    </source>
</evidence>
<accession>K6YJQ5</accession>
<gene>
    <name evidence="1" type="ORF">GLIP_4207</name>
</gene>
<dbReference type="Proteomes" id="UP000006334">
    <property type="component" value="Unassembled WGS sequence"/>
</dbReference>
<dbReference type="STRING" id="1127673.GLIP_4207"/>
<dbReference type="EMBL" id="BAEN01000076">
    <property type="protein sequence ID" value="GAC16818.1"/>
    <property type="molecule type" value="Genomic_DNA"/>
</dbReference>
<reference evidence="1 2" key="1">
    <citation type="journal article" date="2017" name="Antonie Van Leeuwenhoek">
        <title>Rhizobium rhizosphaerae sp. nov., a novel species isolated from rice rhizosphere.</title>
        <authorList>
            <person name="Zhao J.J."/>
            <person name="Zhang J."/>
            <person name="Zhang R.J."/>
            <person name="Zhang C.W."/>
            <person name="Yin H.Q."/>
            <person name="Zhang X.X."/>
        </authorList>
    </citation>
    <scope>NUCLEOTIDE SEQUENCE [LARGE SCALE GENOMIC DNA]</scope>
    <source>
        <strain evidence="1 2">E3</strain>
    </source>
</reference>
<keyword evidence="2" id="KW-1185">Reference proteome</keyword>
<evidence type="ECO:0000313" key="1">
    <source>
        <dbReference type="EMBL" id="GAC16818.1"/>
    </source>
</evidence>
<dbReference type="AlphaFoldDB" id="K6YJQ5"/>
<protein>
    <submittedName>
        <fullName evidence="1">Uncharacterized protein</fullName>
    </submittedName>
</protein>
<sequence length="46" mass="5109">MHAKQCDNNKHVDAGAFHVSVIPYRLQTVVVNRSIFVTMVAPNSVN</sequence>